<dbReference type="HOGENOM" id="CLU_000022_0_15_9"/>
<evidence type="ECO:0000256" key="1">
    <source>
        <dbReference type="ARBA" id="ARBA00001957"/>
    </source>
</evidence>
<dbReference type="PROSITE" id="PS00012">
    <property type="entry name" value="PHOSPHOPANTETHEINE"/>
    <property type="match status" value="1"/>
</dbReference>
<dbReference type="Pfam" id="PF00501">
    <property type="entry name" value="AMP-binding"/>
    <property type="match status" value="4"/>
</dbReference>
<dbReference type="SUPFAM" id="SSF47336">
    <property type="entry name" value="ACP-like"/>
    <property type="match status" value="4"/>
</dbReference>
<dbReference type="Pfam" id="PF00550">
    <property type="entry name" value="PP-binding"/>
    <property type="match status" value="4"/>
</dbReference>
<dbReference type="InterPro" id="IPR020806">
    <property type="entry name" value="PKS_PP-bd"/>
</dbReference>
<dbReference type="SUPFAM" id="SSF56801">
    <property type="entry name" value="Acetyl-CoA synthetase-like"/>
    <property type="match status" value="4"/>
</dbReference>
<dbReference type="GO" id="GO:0044550">
    <property type="term" value="P:secondary metabolite biosynthetic process"/>
    <property type="evidence" value="ECO:0007669"/>
    <property type="project" value="UniProtKB-ARBA"/>
</dbReference>
<dbReference type="FunFam" id="3.30.300.30:FF:000010">
    <property type="entry name" value="Enterobactin synthetase component F"/>
    <property type="match status" value="3"/>
</dbReference>
<dbReference type="Gene3D" id="3.30.300.30">
    <property type="match status" value="4"/>
</dbReference>
<dbReference type="InterPro" id="IPR001242">
    <property type="entry name" value="Condensation_dom"/>
</dbReference>
<dbReference type="CDD" id="cd19531">
    <property type="entry name" value="LCL_NRPS-like"/>
    <property type="match status" value="3"/>
</dbReference>
<dbReference type="InterPro" id="IPR042099">
    <property type="entry name" value="ANL_N_sf"/>
</dbReference>
<gene>
    <name evidence="8" type="ordered locus">Ccel_2381</name>
</gene>
<dbReference type="STRING" id="394503.Ccel_2381"/>
<evidence type="ECO:0000256" key="4">
    <source>
        <dbReference type="ARBA" id="ARBA00022553"/>
    </source>
</evidence>
<feature type="domain" description="Carrier" evidence="7">
    <location>
        <begin position="2876"/>
        <end position="2951"/>
    </location>
</feature>
<dbReference type="InterPro" id="IPR023213">
    <property type="entry name" value="CAT-like_dom_sf"/>
</dbReference>
<dbReference type="FunFam" id="3.40.50.980:FF:000001">
    <property type="entry name" value="Non-ribosomal peptide synthetase"/>
    <property type="match status" value="4"/>
</dbReference>
<organism evidence="8 9">
    <name type="scientific">Ruminiclostridium cellulolyticum (strain ATCC 35319 / DSM 5812 / JCM 6584 / H10)</name>
    <name type="common">Clostridium cellulolyticum</name>
    <dbReference type="NCBI Taxonomy" id="394503"/>
    <lineage>
        <taxon>Bacteria</taxon>
        <taxon>Bacillati</taxon>
        <taxon>Bacillota</taxon>
        <taxon>Clostridia</taxon>
        <taxon>Eubacteriales</taxon>
        <taxon>Oscillospiraceae</taxon>
        <taxon>Ruminiclostridium</taxon>
    </lineage>
</organism>
<feature type="domain" description="Carrier" evidence="7">
    <location>
        <begin position="771"/>
        <end position="846"/>
    </location>
</feature>
<evidence type="ECO:0000313" key="9">
    <source>
        <dbReference type="Proteomes" id="UP000001349"/>
    </source>
</evidence>
<dbReference type="PANTHER" id="PTHR45527">
    <property type="entry name" value="NONRIBOSOMAL PEPTIDE SYNTHETASE"/>
    <property type="match status" value="1"/>
</dbReference>
<dbReference type="PANTHER" id="PTHR45527:SF1">
    <property type="entry name" value="FATTY ACID SYNTHASE"/>
    <property type="match status" value="1"/>
</dbReference>
<dbReference type="Gene3D" id="3.40.50.12780">
    <property type="entry name" value="N-terminal domain of ligase-like"/>
    <property type="match status" value="1"/>
</dbReference>
<dbReference type="FunFam" id="1.10.1200.10:FF:000005">
    <property type="entry name" value="Nonribosomal peptide synthetase 1"/>
    <property type="match status" value="1"/>
</dbReference>
<dbReference type="Proteomes" id="UP000001349">
    <property type="component" value="Chromosome"/>
</dbReference>
<keyword evidence="4" id="KW-0597">Phosphoprotein</keyword>
<dbReference type="CDD" id="cd05930">
    <property type="entry name" value="A_NRPS"/>
    <property type="match status" value="2"/>
</dbReference>
<dbReference type="InterPro" id="IPR010071">
    <property type="entry name" value="AA_adenyl_dom"/>
</dbReference>
<keyword evidence="9" id="KW-1185">Reference proteome</keyword>
<dbReference type="InterPro" id="IPR006162">
    <property type="entry name" value="Ppantetheine_attach_site"/>
</dbReference>
<dbReference type="Gene3D" id="2.30.38.10">
    <property type="entry name" value="Luciferase, Domain 3"/>
    <property type="match status" value="3"/>
</dbReference>
<evidence type="ECO:0000256" key="6">
    <source>
        <dbReference type="SAM" id="MobiDB-lite"/>
    </source>
</evidence>
<dbReference type="Gene3D" id="3.30.559.30">
    <property type="entry name" value="Nonribosomal peptide synthetase, condensation domain"/>
    <property type="match status" value="5"/>
</dbReference>
<dbReference type="eggNOG" id="COG1020">
    <property type="taxonomic scope" value="Bacteria"/>
</dbReference>
<dbReference type="GO" id="GO:0017000">
    <property type="term" value="P:antibiotic biosynthetic process"/>
    <property type="evidence" value="ECO:0007669"/>
    <property type="project" value="UniProtKB-KW"/>
</dbReference>
<evidence type="ECO:0000259" key="7">
    <source>
        <dbReference type="PROSITE" id="PS50075"/>
    </source>
</evidence>
<feature type="region of interest" description="Disordered" evidence="6">
    <location>
        <begin position="1792"/>
        <end position="1815"/>
    </location>
</feature>
<dbReference type="Pfam" id="PF13193">
    <property type="entry name" value="AMP-binding_C"/>
    <property type="match status" value="4"/>
</dbReference>
<dbReference type="KEGG" id="cce:Ccel_2381"/>
<dbReference type="InterPro" id="IPR025110">
    <property type="entry name" value="AMP-bd_C"/>
</dbReference>
<feature type="domain" description="Carrier" evidence="7">
    <location>
        <begin position="3919"/>
        <end position="3994"/>
    </location>
</feature>
<feature type="compositionally biased region" description="Basic and acidic residues" evidence="6">
    <location>
        <begin position="1798"/>
        <end position="1815"/>
    </location>
</feature>
<dbReference type="GO" id="GO:0043041">
    <property type="term" value="P:amino acid activation for nonribosomal peptide biosynthetic process"/>
    <property type="evidence" value="ECO:0007669"/>
    <property type="project" value="TreeGrafter"/>
</dbReference>
<dbReference type="GO" id="GO:0031177">
    <property type="term" value="F:phosphopantetheine binding"/>
    <property type="evidence" value="ECO:0007669"/>
    <property type="project" value="InterPro"/>
</dbReference>
<feature type="domain" description="Carrier" evidence="7">
    <location>
        <begin position="1814"/>
        <end position="1889"/>
    </location>
</feature>
<evidence type="ECO:0000313" key="8">
    <source>
        <dbReference type="EMBL" id="ACL76714.1"/>
    </source>
</evidence>
<evidence type="ECO:0000256" key="5">
    <source>
        <dbReference type="ARBA" id="ARBA00023194"/>
    </source>
</evidence>
<dbReference type="NCBIfam" id="TIGR01733">
    <property type="entry name" value="AA-adenyl-dom"/>
    <property type="match status" value="4"/>
</dbReference>
<dbReference type="PROSITE" id="PS50075">
    <property type="entry name" value="CARRIER"/>
    <property type="match status" value="4"/>
</dbReference>
<dbReference type="GO" id="GO:0008610">
    <property type="term" value="P:lipid biosynthetic process"/>
    <property type="evidence" value="ECO:0007669"/>
    <property type="project" value="UniProtKB-ARBA"/>
</dbReference>
<dbReference type="OrthoDB" id="9765680at2"/>
<dbReference type="SUPFAM" id="SSF52777">
    <property type="entry name" value="CoA-dependent acyltransferases"/>
    <property type="match status" value="7"/>
</dbReference>
<dbReference type="RefSeq" id="WP_015925803.1">
    <property type="nucleotide sequence ID" value="NC_011898.1"/>
</dbReference>
<dbReference type="InterPro" id="IPR000873">
    <property type="entry name" value="AMP-dep_synth/lig_dom"/>
</dbReference>
<dbReference type="EMBL" id="CP001348">
    <property type="protein sequence ID" value="ACL76714.1"/>
    <property type="molecule type" value="Genomic_DNA"/>
</dbReference>
<dbReference type="FunFam" id="3.30.300.30:FF:000015">
    <property type="entry name" value="Nonribosomal peptide synthase SidD"/>
    <property type="match status" value="1"/>
</dbReference>
<name>B8I5H8_RUMCH</name>
<protein>
    <submittedName>
        <fullName evidence="8">Amino acid adenylation domain protein</fullName>
    </submittedName>
</protein>
<keyword evidence="5" id="KW-0045">Antibiotic biosynthesis</keyword>
<dbReference type="FunFam" id="3.40.50.12780:FF:000012">
    <property type="entry name" value="Non-ribosomal peptide synthetase"/>
    <property type="match status" value="2"/>
</dbReference>
<dbReference type="GO" id="GO:0005829">
    <property type="term" value="C:cytosol"/>
    <property type="evidence" value="ECO:0007669"/>
    <property type="project" value="TreeGrafter"/>
</dbReference>
<dbReference type="Gene3D" id="3.40.50.980">
    <property type="match status" value="6"/>
</dbReference>
<dbReference type="NCBIfam" id="NF003417">
    <property type="entry name" value="PRK04813.1"/>
    <property type="match status" value="4"/>
</dbReference>
<dbReference type="InterPro" id="IPR045851">
    <property type="entry name" value="AMP-bd_C_sf"/>
</dbReference>
<comment type="similarity">
    <text evidence="2">Belongs to the ATP-dependent AMP-binding enzyme family.</text>
</comment>
<keyword evidence="3" id="KW-0596">Phosphopantetheine</keyword>
<dbReference type="Gene3D" id="1.10.1200.10">
    <property type="entry name" value="ACP-like"/>
    <property type="match status" value="4"/>
</dbReference>
<proteinExistence type="inferred from homology"/>
<dbReference type="Pfam" id="PF00668">
    <property type="entry name" value="Condensation"/>
    <property type="match status" value="4"/>
</dbReference>
<reference evidence="8 9" key="1">
    <citation type="submission" date="2009-01" db="EMBL/GenBank/DDBJ databases">
        <title>Complete sequence of Clostridium cellulolyticum H10.</title>
        <authorList>
            <consortium name="US DOE Joint Genome Institute"/>
            <person name="Lucas S."/>
            <person name="Copeland A."/>
            <person name="Lapidus A."/>
            <person name="Glavina del Rio T."/>
            <person name="Dalin E."/>
            <person name="Tice H."/>
            <person name="Bruce D."/>
            <person name="Goodwin L."/>
            <person name="Pitluck S."/>
            <person name="Chertkov O."/>
            <person name="Saunders E."/>
            <person name="Brettin T."/>
            <person name="Detter J.C."/>
            <person name="Han C."/>
            <person name="Larimer F."/>
            <person name="Land M."/>
            <person name="Hauser L."/>
            <person name="Kyrpides N."/>
            <person name="Ivanova N."/>
            <person name="Zhou J."/>
            <person name="Richardson P."/>
        </authorList>
    </citation>
    <scope>NUCLEOTIDE SEQUENCE [LARGE SCALE GENOMIC DNA]</scope>
    <source>
        <strain evidence="9">ATCC 35319 / DSM 5812 / JCM 6584 / H10</strain>
    </source>
</reference>
<dbReference type="InterPro" id="IPR036736">
    <property type="entry name" value="ACP-like_sf"/>
</dbReference>
<dbReference type="InterPro" id="IPR020845">
    <property type="entry name" value="AMP-binding_CS"/>
</dbReference>
<accession>B8I5H8</accession>
<dbReference type="SMART" id="SM00823">
    <property type="entry name" value="PKS_PP"/>
    <property type="match status" value="4"/>
</dbReference>
<comment type="cofactor">
    <cofactor evidence="1">
        <name>pantetheine 4'-phosphate</name>
        <dbReference type="ChEBI" id="CHEBI:47942"/>
    </cofactor>
</comment>
<evidence type="ECO:0000256" key="2">
    <source>
        <dbReference type="ARBA" id="ARBA00006432"/>
    </source>
</evidence>
<evidence type="ECO:0000256" key="3">
    <source>
        <dbReference type="ARBA" id="ARBA00022450"/>
    </source>
</evidence>
<dbReference type="Gene3D" id="3.30.559.10">
    <property type="entry name" value="Chloramphenicol acetyltransferase-like domain"/>
    <property type="match status" value="3"/>
</dbReference>
<dbReference type="InterPro" id="IPR009081">
    <property type="entry name" value="PP-bd_ACP"/>
</dbReference>
<dbReference type="PROSITE" id="PS00455">
    <property type="entry name" value="AMP_BINDING"/>
    <property type="match status" value="4"/>
</dbReference>
<sequence length="4196" mass="477735">MKTYDNILLSSKKYREQRDFWCKQLSDIELTRMIELDFNASTERELNKKLYFTVQSDITDRIIKIGKGSEMSIFIILLTAFEVFLYKYSGKNSLHVLSPVYKGSSKDLFFNDEIIIHNLVNRNQSYKELLKKTKEDVVAAYENQEYPLEKILSELGIEKNVYDILFLSQNLHNKTVRDKKHNLIISYRHSEIGIDFTLEYSDTIYNECTVKRIYNYFMTTLEECLKNPDQRIGLFSILNKEEKDTLLNAFNNTDYKFENKKTIIDMFEEQAAIRPEDTAVVCSEKSLTYKQLNVQANKAAQMLIEKGLKKGDIVGLISGRSADTIIGIMGILKAGCAYLPIDPSYPVKRIEYMLTDSDAKAVLVQNTHSHELEYNGIIIDLNSKAFNNSSCDNPLISRGADDLAYVIYTSGSTGEPKGVMITLENVVNLVNGLELNIYRKYIGRLKVAIVAPFVFDASVQQIFTSLLFGHSLYIVPDDVRSDGKKLEGFYIENKIDISDGTPNHLAGLALNASSDIKNMKVKHFIIGGEALHYTTVEKFYSRFEGNTPEITNVYGPTECCVDSTFYTLNPSDLAGSKIIPIGKPMPNVQVYILGENQELIPRGCIGEVYISGTGVGVGYLSREQMTSERFIPNPFNVDKKMYKTGDLGRWLPDGNIEFIGRKDGQVKIRGYRIELGEIEAQLQKHENIREAVVTDRKEDSENKVLCAYFTANEKLGVTQLREHLSDKIPEYMIPTYFVQIEKMPLTINGKLDKNALPNPKDTLKKRTEYIEPRNNTEQSLVPIWQDVFQIEKLGIKDDFYELGGHSLKAITLSSRIFKDLNVEVPISILLSTPNIEGIAKYIDSKSKALYINLKPVEERDYYCLSSAQKRFFILNQFDEVNTSYNMPAAFIIEGDLDISHMEKIFSELINRHDAFRTVFEFNGQVPVQRITASAEFKIEQIQPDYNLLKAIGSFIKPFDLAKAPLFRVGLIRLADSKHLMLIDMHHIIADGLSINIIIKEFLQLYEGKELPELKFQYKDFSEWQNKLFESGEILKQEKYWINKFSGEIPVLNLPTDFPRPSVKSYEGDKVEFNIDNNIKRKLELMAEGTKATFFMVLLTAYNVLLSKYSGQEDIIIGTPVSGRTYSDLENIVGVFVNTLAIRNTIDSESTFREFLERVKESCLEAYDNQDYQFEELVDNLNLHRDTSRNPVFDTMFSFNNDIEEIELENLKLFPYDISNGQTKFDLSLNAFDDGQVIHFSLEYCTKLFKRETAEKITRHFTKILDQVVLNPEIRLSDIDILTTEEKRHLLFDLNSTKREYPFYSGIHQLFEEQVQKTPHNIALIFEGKQLTYHELNEKSNRIAWYLIEKGVREDSVVGIMVERSMELVIGIMAILKAGGAYLPIDPDYPKERIDFLINNSNTSMLLTGKKISEDMYLENTETIAVREVLDNNNLPVTNLNLEYNPERLMYVIYTSGSTGNPKGVMVKSHSFVNLLNWFVREFDIGEKDCNLIIAPASFDLAQKNFFSTLVTGGCLCIFSPGLYDYERMSEVINKEHVTMINCTPSAFYPLIDFNADSGFLRLQSLSRVFLGGEPINMGKLLPWRKSMAYSADIVNTYGPTECTDIASFYRIDNNIIEQETAVPIGKPIDNVQIYILDKNQKLVPQGMVGELCIGGIGLTRGYYNDPGLTKERFIECEGISGRKVYRTGDLAKWTQEGNIEFLGRVDNQVKIRGYRIEMGEIEASILSHPAIREAVAIAKEDSTGGKYICAYIVSDTGLSITELRDYLQKSLPGYMIPSRFVQIEKMPLTPNGKINRKALPEPDRISLTETERQKPQNELEERLADIFKEILNTDILGVTENFFDLGGNSLSAMILSLRINKEFNTEVSLTNIFTMSTIRQLANYINQKENKAVYDVIEVQPEREYYPMSQAQRRMFILNQIEDTQTSYNIYGAVLIEGNLDIGKLESAAKELLQRHEILRTSFEVVNGEPCQLVHKDVEFGLEIIKNNDVESEDLDNKITGFIRPFDLSKALLIRIGLIPLEEKRHVVIMDMHHIISDGTSVNILLKDLFALYKGKDLPPVKIQYKDFSVWQNKLLKSEIMKGQESYWLETFKGEIPVLNLPIDYPRPPIMDFKGEVYEFEIDEFTTSKIRNLASESNTTMFMILLSSYNVLLSKLTGQDDIIVGVPSAGRKHADIQNTVGMFINTIALRSNPGKNRTFMDFLQEVRKNSLEAFEYQDFQFELLLDMLGIKRDLSRNPLFDTVLNFYNMNDSDNNYMSDETDFNLYPYEVKNNVAKFDIVLYASETDERLKFYCNYRTSLFKSSTIEYIMGEYVKLLGIIADEPEKLIRDYYIFSRESIVNKRNPIVLKNNGPEKSGTIKEHKTLVESIEKQVEEHRESTAVKTHDRLVTYGELNDSANNIANIILKKSKSNDRVTLLFEHGADMIIGILGVLKTGRSYVPLDPAYPEERLVDIFKDSGAEILVTNDKNLKYAEELVHILNRKVYLINIDKVDLISPANNPKIAIEPEQTAYILYTSGTTGKPKGVMQSHKNIMELVGNYAEELLISHADRLGLTTSYSHTVAAIDIFSALLNGAGIYPYDLKNKGSIENMSNWIEENSISILHTVPSIYRYFIKSIDKTKRISDTRLIILGGEVVYSSDIEEYKLLFSDDCIFVNLFGASEILVATFYLVDKNTQVNTRTVPIGYELEGVSIQLLNDDNKAAGIYECGELVYHSHYLSQGYWNLDEKTNHQFERNPETGEVIAYKSGDLARLLPSGTIEHLGRKDTQVKIRGMRIELTEIESVVGGLKGIRECAAIVLEKPNQENTIVVFYVPENEEVIENKQFKLMLKSKLPEYMIPSLLYPVESIPHTPNGKVDRKALSIKNVDVKEEAAYEPPTNQVEERMTEIWSEILEIGKIGVNENFFELGGHSLKATSLVSRIHKAFQVEVKLGEVFSYPTIRELAKLITDSVKENYKPIKPVGKKENYPASSAQKRLFILNQIEDAKTTYNIPGAAIINGVLDREKVERAFNKLVQRHESLRTAFSIVNGELVQIVKDKIDLKVTFLEVEKVPGTKESTDEIIEIFKEFVKPFDLSKAPLLRVALIKIDLDKHILLYDIHHIISDATSIGILVNEFIDAYCGKELRELKVQYKEFSTWQNELLKTDIIKKQEEFWLDYFKGELPLLNLPTDYTRPSTQSFEGDTLSFELDGELLQLLKKTANKTGTTLFMLLLSAYNILLSKYSGQSDIIVGSPIAGRVQTELENVVGMFANTIAMRNNVDGNKTLGMFLSDVKENTIQVYENQLYQFDVLINKLNLNRDLSRNPLFDTMFTMQNMNISERVVDGLSIMPYGMDNRTSKFDITVEVKEDDGKLIFIMEYCTRLFRKETIVRMAEHLKNIIKALTLNLDTPITEVSLLSDTEKRQILYEFNNTKADYPKNKTIHELFEEQVIQNPDFIAAICNSEEITYMDLNTRANRIAEVLRDRGVQRDSLVAILVSRSLEMLAAILGVLKSGAAYLPLDPEYPEERLRFILEDSNAHILLANSNLNSGISFHGEVIDLAHGSINQKSGENLPNINNPKDLAYVLYTSGSTGKPKGVMISHDAVCNFMTGVTDKIRIEKGSSILALTTISFDIFVLETLLPLCHGLKVVIADEDHQKDPRMLRGLITGKNIDMLQMTPSTLQILMNELKNLSCFNSVKQVMIGGEAFPETLLRELRKVYKGKIYNMYGPTETTVWSAIKDLTKNSCVSIGGPIANTQILIMNGDNLQPIGVAGEVCIGGDSLARGYLNRSELTKEKFVSSELVPGKRLYKTGDLAKWMPDGSIAFMGRIDNQVKIRGYRIELDEIEKCILKYNLINECVVIAQEDEFSNKQLICYYVSSEEITVSEIMQHIGRDLPDYMIPGIYVRLASIPLTPNGKVDRRALPAAGTARPNIDSEYKEANSEIEKKIAEIWKSILKCDQIGINDSFFQLGGNSILLVRMHEELEKHYPGKINVSKLFIHNTIAKLSEFISQDDKKAVNKLELEATRLPQDYFTGSMHEQYENKAFKYSFTSDLSNKITNFSLDSGQGLKEILLALYFYLLYQVSEEERIVVHTITDNENRILPLGMNIGEVDELDSLFTLVSDLCEDTQNSYDTDMLKTVAPNKEKDTATMLFSSENSRGMADCRIYDIIINPEIDKNVISLTTEYNAARIEKHKIEELIGKYINLINIVFERMI</sequence>
<dbReference type="GO" id="GO:0003824">
    <property type="term" value="F:catalytic activity"/>
    <property type="evidence" value="ECO:0007669"/>
    <property type="project" value="InterPro"/>
</dbReference>